<dbReference type="AlphaFoldDB" id="A0A6M3L9J4"/>
<organism evidence="2">
    <name type="scientific">viral metagenome</name>
    <dbReference type="NCBI Taxonomy" id="1070528"/>
    <lineage>
        <taxon>unclassified sequences</taxon>
        <taxon>metagenomes</taxon>
        <taxon>organismal metagenomes</taxon>
    </lineage>
</organism>
<evidence type="ECO:0000313" key="2">
    <source>
        <dbReference type="EMBL" id="QJA90044.1"/>
    </source>
</evidence>
<proteinExistence type="predicted"/>
<reference evidence="2" key="1">
    <citation type="submission" date="2020-03" db="EMBL/GenBank/DDBJ databases">
        <title>The deep terrestrial virosphere.</title>
        <authorList>
            <person name="Holmfeldt K."/>
            <person name="Nilsson E."/>
            <person name="Simone D."/>
            <person name="Lopez-Fernandez M."/>
            <person name="Wu X."/>
            <person name="de Brujin I."/>
            <person name="Lundin D."/>
            <person name="Andersson A."/>
            <person name="Bertilsson S."/>
            <person name="Dopson M."/>
        </authorList>
    </citation>
    <scope>NUCLEOTIDE SEQUENCE</scope>
    <source>
        <strain evidence="2">MM415B02455</strain>
    </source>
</reference>
<accession>A0A6M3L9J4</accession>
<name>A0A6M3L9J4_9ZZZZ</name>
<dbReference type="EMBL" id="MT142887">
    <property type="protein sequence ID" value="QJA90044.1"/>
    <property type="molecule type" value="Genomic_DNA"/>
</dbReference>
<feature type="coiled-coil region" evidence="1">
    <location>
        <begin position="5"/>
        <end position="82"/>
    </location>
</feature>
<gene>
    <name evidence="2" type="ORF">MM415B02455_0007</name>
</gene>
<evidence type="ECO:0000256" key="1">
    <source>
        <dbReference type="SAM" id="Coils"/>
    </source>
</evidence>
<protein>
    <submittedName>
        <fullName evidence="2">Uncharacterized protein</fullName>
    </submittedName>
</protein>
<sequence>MIDEINSLRQRVAELTAKLEQEQVAHRMEVSAYRERVTELEQQARNNAAGAEYENRRLNNRVAELEKIIASLQEQALDEEELV</sequence>
<keyword evidence="1" id="KW-0175">Coiled coil</keyword>